<evidence type="ECO:0000256" key="2">
    <source>
        <dbReference type="SAM" id="Phobius"/>
    </source>
</evidence>
<gene>
    <name evidence="4" type="ORF">OESDEN_06316</name>
</gene>
<feature type="domain" description="CX" evidence="3">
    <location>
        <begin position="50"/>
        <end position="86"/>
    </location>
</feature>
<feature type="compositionally biased region" description="Basic and acidic residues" evidence="1">
    <location>
        <begin position="198"/>
        <end position="211"/>
    </location>
</feature>
<feature type="region of interest" description="Disordered" evidence="1">
    <location>
        <begin position="167"/>
        <end position="211"/>
    </location>
</feature>
<feature type="compositionally biased region" description="Pro residues" evidence="1">
    <location>
        <begin position="167"/>
        <end position="188"/>
    </location>
</feature>
<protein>
    <recommendedName>
        <fullName evidence="3">CX domain-containing protein</fullName>
    </recommendedName>
</protein>
<name>A0A0B1TD62_OESDE</name>
<evidence type="ECO:0000259" key="3">
    <source>
        <dbReference type="Pfam" id="PF01705"/>
    </source>
</evidence>
<dbReference type="Proteomes" id="UP000053660">
    <property type="component" value="Unassembled WGS sequence"/>
</dbReference>
<accession>A0A0B1TD62</accession>
<sequence>MPQVNGHVRTVREADRSGSVVAVMENNDSDITEAVAKKPVLRGTRSATISPEKALETLQYSNGSKPQMIVWACRRDKEVCCGTECCPVESGISRKTKKIVQIIAIVIVSLILLCCCFSLIYFLCRAGNEMGPMGFEPYSPYYGPDYVPGPPICPPYPDFSNPGFIPPYVQPGYPPPRPIYPDPQPPGDPIYTSGNYAPRERSSETVDLQRR</sequence>
<keyword evidence="2" id="KW-0472">Membrane</keyword>
<evidence type="ECO:0000313" key="4">
    <source>
        <dbReference type="EMBL" id="KHJ93767.1"/>
    </source>
</evidence>
<proteinExistence type="predicted"/>
<evidence type="ECO:0000256" key="1">
    <source>
        <dbReference type="SAM" id="MobiDB-lite"/>
    </source>
</evidence>
<dbReference type="OrthoDB" id="5871812at2759"/>
<feature type="transmembrane region" description="Helical" evidence="2">
    <location>
        <begin position="102"/>
        <end position="123"/>
    </location>
</feature>
<keyword evidence="2" id="KW-1133">Transmembrane helix</keyword>
<dbReference type="PANTHER" id="PTHR47520">
    <property type="entry name" value="CX DOMAIN-CONTAINING PROTEIN-RELATED"/>
    <property type="match status" value="1"/>
</dbReference>
<dbReference type="Pfam" id="PF01705">
    <property type="entry name" value="CX"/>
    <property type="match status" value="1"/>
</dbReference>
<keyword evidence="2" id="KW-0812">Transmembrane</keyword>
<dbReference type="PANTHER" id="PTHR47520:SF8">
    <property type="entry name" value="CX DOMAIN-CONTAINING PROTEIN"/>
    <property type="match status" value="1"/>
</dbReference>
<dbReference type="InterPro" id="IPR002619">
    <property type="entry name" value="CX"/>
</dbReference>
<evidence type="ECO:0000313" key="5">
    <source>
        <dbReference type="Proteomes" id="UP000053660"/>
    </source>
</evidence>
<organism evidence="4 5">
    <name type="scientific">Oesophagostomum dentatum</name>
    <name type="common">Nodular worm</name>
    <dbReference type="NCBI Taxonomy" id="61180"/>
    <lineage>
        <taxon>Eukaryota</taxon>
        <taxon>Metazoa</taxon>
        <taxon>Ecdysozoa</taxon>
        <taxon>Nematoda</taxon>
        <taxon>Chromadorea</taxon>
        <taxon>Rhabditida</taxon>
        <taxon>Rhabditina</taxon>
        <taxon>Rhabditomorpha</taxon>
        <taxon>Strongyloidea</taxon>
        <taxon>Strongylidae</taxon>
        <taxon>Oesophagostomum</taxon>
    </lineage>
</organism>
<dbReference type="AlphaFoldDB" id="A0A0B1TD62"/>
<dbReference type="EMBL" id="KN550613">
    <property type="protein sequence ID" value="KHJ93767.1"/>
    <property type="molecule type" value="Genomic_DNA"/>
</dbReference>
<reference evidence="4 5" key="1">
    <citation type="submission" date="2014-03" db="EMBL/GenBank/DDBJ databases">
        <title>Draft genome of the hookworm Oesophagostomum dentatum.</title>
        <authorList>
            <person name="Mitreva M."/>
        </authorList>
    </citation>
    <scope>NUCLEOTIDE SEQUENCE [LARGE SCALE GENOMIC DNA]</scope>
    <source>
        <strain evidence="4 5">OD-Hann</strain>
    </source>
</reference>
<keyword evidence="5" id="KW-1185">Reference proteome</keyword>